<accession>A0A316WQ43</accession>
<dbReference type="Pfam" id="PF18962">
    <property type="entry name" value="Por_Secre_tail"/>
    <property type="match status" value="1"/>
</dbReference>
<evidence type="ECO:0000313" key="4">
    <source>
        <dbReference type="Proteomes" id="UP000236594"/>
    </source>
</evidence>
<feature type="domain" description="Secretion system C-terminal sorting" evidence="2">
    <location>
        <begin position="668"/>
        <end position="740"/>
    </location>
</feature>
<comment type="caution">
    <text evidence="3">The sequence shown here is derived from an EMBL/GenBank/DDBJ whole genome shotgun (WGS) entry which is preliminary data.</text>
</comment>
<keyword evidence="1" id="KW-0732">Signal</keyword>
<evidence type="ECO:0000313" key="3">
    <source>
        <dbReference type="EMBL" id="PWN63571.1"/>
    </source>
</evidence>
<dbReference type="RefSeq" id="WP_109714154.1">
    <property type="nucleotide sequence ID" value="NZ_PPED02000007.1"/>
</dbReference>
<sequence>MKIKQLLYLGIFIISISLGKAQDFFKAVSEESIKGEFKNRTVQPEKFLTYKLDVTAMKNYFVSVPELRDDQLKTHAPIIVLPMPDGTKTKFKIWKSSVMAPELAAKYPHVVTFTGQGVDDPYATIKLDFTELGFHAQIKSVITGDTYIDPYAKTDISNYIIYRKSDLTDKSQRVCETKDEDAFLQKKSAQKSVTPSVGTQIRVFRFAVACTGEYAKAATGLATPTVAQTLSAIVTTVNRVNGVYEQEVASRLVLVPNETNVIFTDPATDPFNGNNSAGTLINESQTQIDLLIGNANYDIGHTFSTGGGGLAGLGVICSTTSKARGITGSPNPVGDPYDIDYVAHEVGHQFGGPHTFNAITGSCNGNRSAANAVEPGSGITIMAYAGICGSVNNLAANSIAIFHTRSFQSITSKVQSTACQVTTPVANTAPTVTAGGDYTIPKGTPFKLAGSATDMENSGITYCWEQNDNGPAGDWNVATGNAAIFRSFMPVTVPYRYFPKLTDIINNTTSKGEILPSYSRTMEFRLTARDNNAGCAGVANDDAIITVDGASGPFLVTAPSSAVTWTGNSSQTITWDVANTTAAPVSCANVSILLSTDGGLTYPTTLIASTPNDGSEMITIPDVSTTQARIMVAGEGNVFFNINPVNFTINRDALAVTEVNGNKDIFVVYPNPGKGLLNIKFANSNETYDITVYDVSGRLVFNQKDNKPGSDKVGTFNLTHLMKGDYLIKIKSKTIDKTVKWIKE</sequence>
<dbReference type="NCBIfam" id="TIGR04183">
    <property type="entry name" value="Por_Secre_tail"/>
    <property type="match status" value="1"/>
</dbReference>
<dbReference type="Proteomes" id="UP000236594">
    <property type="component" value="Unassembled WGS sequence"/>
</dbReference>
<proteinExistence type="predicted"/>
<gene>
    <name evidence="3" type="ORF">C1631_021570</name>
</gene>
<evidence type="ECO:0000259" key="2">
    <source>
        <dbReference type="Pfam" id="PF18962"/>
    </source>
</evidence>
<dbReference type="InterPro" id="IPR026444">
    <property type="entry name" value="Secre_tail"/>
</dbReference>
<dbReference type="Gene3D" id="3.40.390.10">
    <property type="entry name" value="Collagenase (Catalytic Domain)"/>
    <property type="match status" value="1"/>
</dbReference>
<dbReference type="GO" id="GO:0008237">
    <property type="term" value="F:metallopeptidase activity"/>
    <property type="evidence" value="ECO:0007669"/>
    <property type="project" value="InterPro"/>
</dbReference>
<dbReference type="SUPFAM" id="SSF55486">
    <property type="entry name" value="Metalloproteases ('zincins'), catalytic domain"/>
    <property type="match status" value="1"/>
</dbReference>
<dbReference type="AlphaFoldDB" id="A0A316WQ43"/>
<name>A0A316WQ43_9FLAO</name>
<reference evidence="3 4" key="1">
    <citation type="submission" date="2018-04" db="EMBL/GenBank/DDBJ databases">
        <title>Draft Genome Sequence of Phosphate-Solubilizing Chryseobacterium sp. ISE14 that is a Biocontrol and Plant Growth-Promoting Rhizobacterium Isolated from Cucumber.</title>
        <authorList>
            <person name="Jeong J.-J."/>
            <person name="Sang M.K."/>
            <person name="Choi I.-G."/>
            <person name="Kim K.D."/>
        </authorList>
    </citation>
    <scope>NUCLEOTIDE SEQUENCE [LARGE SCALE GENOMIC DNA]</scope>
    <source>
        <strain evidence="3 4">ISE14</strain>
    </source>
</reference>
<organism evidence="3 4">
    <name type="scientific">Chryseobacterium phosphatilyticum</name>
    <dbReference type="NCBI Taxonomy" id="475075"/>
    <lineage>
        <taxon>Bacteria</taxon>
        <taxon>Pseudomonadati</taxon>
        <taxon>Bacteroidota</taxon>
        <taxon>Flavobacteriia</taxon>
        <taxon>Flavobacteriales</taxon>
        <taxon>Weeksellaceae</taxon>
        <taxon>Chryseobacterium group</taxon>
        <taxon>Chryseobacterium</taxon>
    </lineage>
</organism>
<protein>
    <recommendedName>
        <fullName evidence="2">Secretion system C-terminal sorting domain-containing protein</fullName>
    </recommendedName>
</protein>
<dbReference type="OrthoDB" id="9792152at2"/>
<dbReference type="InterPro" id="IPR024079">
    <property type="entry name" value="MetalloPept_cat_dom_sf"/>
</dbReference>
<evidence type="ECO:0000256" key="1">
    <source>
        <dbReference type="ARBA" id="ARBA00022729"/>
    </source>
</evidence>
<dbReference type="Pfam" id="PF13583">
    <property type="entry name" value="Reprolysin_4"/>
    <property type="match status" value="1"/>
</dbReference>
<keyword evidence="4" id="KW-1185">Reference proteome</keyword>
<dbReference type="EMBL" id="PPED02000007">
    <property type="protein sequence ID" value="PWN63571.1"/>
    <property type="molecule type" value="Genomic_DNA"/>
</dbReference>